<sequence>MPDLTQNDVDLCNKAALRTIRCAELQHGNPLSLRDLLISAQEDGIFYLDFGTGKWNLDQSVKDVDRLNHALFDMPIEEKLLFDIDCRGKLKLNGVVAEYREALAQLTSKCLDMTQLILSALSRAFDLPAQHSFESRHDSVTSPLDSVRLLRYPRAIGGDDDGVFRIPQLAHADMGSLTFLFTSSPGLQILPAGATHWQHVLPLPGRAIVHFGDALKMLSGGRIESVLHRVVTTPGSQVLDRYSFAFLVRPEPSARMTALPGLGGEGREQAGLDMTCEDWVAMRFSQLRAK</sequence>
<proteinExistence type="inferred from homology"/>
<dbReference type="InterPro" id="IPR044861">
    <property type="entry name" value="IPNS-like_FE2OG_OXY"/>
</dbReference>
<keyword evidence="2" id="KW-0408">Iron</keyword>
<dbReference type="InterPro" id="IPR005123">
    <property type="entry name" value="Oxoglu/Fe-dep_dioxygenase_dom"/>
</dbReference>
<accession>A0A2H4SHE2</accession>
<evidence type="ECO:0000259" key="3">
    <source>
        <dbReference type="PROSITE" id="PS51471"/>
    </source>
</evidence>
<protein>
    <submittedName>
        <fullName evidence="4">2OG-Fe(II) oxygenase family</fullName>
    </submittedName>
</protein>
<dbReference type="Gene3D" id="2.60.120.330">
    <property type="entry name" value="B-lactam Antibiotic, Isopenicillin N Synthase, Chain"/>
    <property type="match status" value="1"/>
</dbReference>
<dbReference type="Pfam" id="PF03171">
    <property type="entry name" value="2OG-FeII_Oxy"/>
    <property type="match status" value="1"/>
</dbReference>
<dbReference type="GO" id="GO:0016491">
    <property type="term" value="F:oxidoreductase activity"/>
    <property type="evidence" value="ECO:0007669"/>
    <property type="project" value="UniProtKB-KW"/>
</dbReference>
<keyword evidence="2" id="KW-0479">Metal-binding</keyword>
<dbReference type="VEuPathDB" id="FungiDB:A9K55_008316"/>
<dbReference type="OrthoDB" id="288590at2759"/>
<gene>
    <name evidence="4" type="ORF">A9K55_008316</name>
</gene>
<name>A0A2H4SHE2_CORMI</name>
<evidence type="ECO:0000256" key="2">
    <source>
        <dbReference type="RuleBase" id="RU003682"/>
    </source>
</evidence>
<comment type="similarity">
    <text evidence="1 2">Belongs to the iron/ascorbate-dependent oxidoreductase family.</text>
</comment>
<evidence type="ECO:0000313" key="4">
    <source>
        <dbReference type="EMBL" id="ATY62532.1"/>
    </source>
</evidence>
<evidence type="ECO:0000313" key="5">
    <source>
        <dbReference type="Proteomes" id="UP000323067"/>
    </source>
</evidence>
<dbReference type="PROSITE" id="PS51471">
    <property type="entry name" value="FE2OG_OXY"/>
    <property type="match status" value="1"/>
</dbReference>
<dbReference type="Proteomes" id="UP000323067">
    <property type="component" value="Chromosome vii"/>
</dbReference>
<evidence type="ECO:0000256" key="1">
    <source>
        <dbReference type="ARBA" id="ARBA00008056"/>
    </source>
</evidence>
<dbReference type="InterPro" id="IPR027443">
    <property type="entry name" value="IPNS-like_sf"/>
</dbReference>
<keyword evidence="2" id="KW-0560">Oxidoreductase</keyword>
<dbReference type="EMBL" id="CP023324">
    <property type="protein sequence ID" value="ATY62532.1"/>
    <property type="molecule type" value="Genomic_DNA"/>
</dbReference>
<organism evidence="4 5">
    <name type="scientific">Cordyceps militaris</name>
    <name type="common">Caterpillar fungus</name>
    <name type="synonym">Clavaria militaris</name>
    <dbReference type="NCBI Taxonomy" id="73501"/>
    <lineage>
        <taxon>Eukaryota</taxon>
        <taxon>Fungi</taxon>
        <taxon>Dikarya</taxon>
        <taxon>Ascomycota</taxon>
        <taxon>Pezizomycotina</taxon>
        <taxon>Sordariomycetes</taxon>
        <taxon>Hypocreomycetidae</taxon>
        <taxon>Hypocreales</taxon>
        <taxon>Cordycipitaceae</taxon>
        <taxon>Cordyceps</taxon>
    </lineage>
</organism>
<dbReference type="VEuPathDB" id="FungiDB:CCM_02119"/>
<dbReference type="AlphaFoldDB" id="A0A2H4SHE2"/>
<dbReference type="SUPFAM" id="SSF51197">
    <property type="entry name" value="Clavaminate synthase-like"/>
    <property type="match status" value="1"/>
</dbReference>
<dbReference type="PANTHER" id="PTHR47990">
    <property type="entry name" value="2-OXOGLUTARATE (2OG) AND FE(II)-DEPENDENT OXYGENASE SUPERFAMILY PROTEIN-RELATED"/>
    <property type="match status" value="1"/>
</dbReference>
<reference evidence="4 5" key="1">
    <citation type="journal article" date="2017" name="BMC Genomics">
        <title>Chromosome level assembly and secondary metabolite potential of the parasitic fungus Cordyceps militaris.</title>
        <authorList>
            <person name="Kramer G.J."/>
            <person name="Nodwell J.R."/>
        </authorList>
    </citation>
    <scope>NUCLEOTIDE SEQUENCE [LARGE SCALE GENOMIC DNA]</scope>
    <source>
        <strain evidence="4 5">ATCC 34164</strain>
    </source>
</reference>
<dbReference type="GO" id="GO:0046872">
    <property type="term" value="F:metal ion binding"/>
    <property type="evidence" value="ECO:0007669"/>
    <property type="project" value="UniProtKB-KW"/>
</dbReference>
<dbReference type="InterPro" id="IPR050231">
    <property type="entry name" value="Iron_ascorbate_oxido_reductase"/>
</dbReference>
<feature type="domain" description="Fe2OG dioxygenase" evidence="3">
    <location>
        <begin position="143"/>
        <end position="250"/>
    </location>
</feature>